<dbReference type="Gramene" id="rna-AYBTSS11_LOCUS31127">
    <property type="protein sequence ID" value="CAJ1978923.1"/>
    <property type="gene ID" value="gene-AYBTSS11_LOCUS31127"/>
</dbReference>
<gene>
    <name evidence="1" type="ORF">AYBTSS11_LOCUS31127</name>
</gene>
<evidence type="ECO:0000313" key="2">
    <source>
        <dbReference type="Proteomes" id="UP001189624"/>
    </source>
</evidence>
<dbReference type="Proteomes" id="UP001189624">
    <property type="component" value="Chromosome 11"/>
</dbReference>
<dbReference type="EMBL" id="OY731408">
    <property type="protein sequence ID" value="CAJ1978923.1"/>
    <property type="molecule type" value="Genomic_DNA"/>
</dbReference>
<evidence type="ECO:0000313" key="1">
    <source>
        <dbReference type="EMBL" id="CAJ1978923.1"/>
    </source>
</evidence>
<name>A0AA86W5D0_9FABA</name>
<sequence length="50" mass="5651">MASFYDVSFFTLPLTIGGTHSDVSHAVHGSNVRGFFRHNSTNMYQNFCHD</sequence>
<reference evidence="1" key="1">
    <citation type="submission" date="2023-10" db="EMBL/GenBank/DDBJ databases">
        <authorList>
            <person name="Domelevo Entfellner J.-B."/>
        </authorList>
    </citation>
    <scope>NUCLEOTIDE SEQUENCE</scope>
</reference>
<proteinExistence type="predicted"/>
<dbReference type="AlphaFoldDB" id="A0AA86W5D0"/>
<accession>A0AA86W5D0</accession>
<organism evidence="1 2">
    <name type="scientific">Sphenostylis stenocarpa</name>
    <dbReference type="NCBI Taxonomy" id="92480"/>
    <lineage>
        <taxon>Eukaryota</taxon>
        <taxon>Viridiplantae</taxon>
        <taxon>Streptophyta</taxon>
        <taxon>Embryophyta</taxon>
        <taxon>Tracheophyta</taxon>
        <taxon>Spermatophyta</taxon>
        <taxon>Magnoliopsida</taxon>
        <taxon>eudicotyledons</taxon>
        <taxon>Gunneridae</taxon>
        <taxon>Pentapetalae</taxon>
        <taxon>rosids</taxon>
        <taxon>fabids</taxon>
        <taxon>Fabales</taxon>
        <taxon>Fabaceae</taxon>
        <taxon>Papilionoideae</taxon>
        <taxon>50 kb inversion clade</taxon>
        <taxon>NPAAA clade</taxon>
        <taxon>indigoferoid/millettioid clade</taxon>
        <taxon>Phaseoleae</taxon>
        <taxon>Sphenostylis</taxon>
    </lineage>
</organism>
<protein>
    <submittedName>
        <fullName evidence="1">Uncharacterized protein</fullName>
    </submittedName>
</protein>
<keyword evidence="2" id="KW-1185">Reference proteome</keyword>